<evidence type="ECO:0000313" key="6">
    <source>
        <dbReference type="Proteomes" id="UP000198534"/>
    </source>
</evidence>
<dbReference type="EC" id="4.2.1.96" evidence="3"/>
<proteinExistence type="inferred from homology"/>
<dbReference type="EMBL" id="FNNQ01000001">
    <property type="protein sequence ID" value="SDW09722.1"/>
    <property type="molecule type" value="Genomic_DNA"/>
</dbReference>
<dbReference type="Gene3D" id="3.30.1360.20">
    <property type="entry name" value="Transcriptional coactivator/pterin dehydratase"/>
    <property type="match status" value="1"/>
</dbReference>
<evidence type="ECO:0000313" key="5">
    <source>
        <dbReference type="EMBL" id="SDW09722.1"/>
    </source>
</evidence>
<dbReference type="Proteomes" id="UP000198534">
    <property type="component" value="Unassembled WGS sequence"/>
</dbReference>
<accession>A0A1H2QRC9</accession>
<evidence type="ECO:0000256" key="1">
    <source>
        <dbReference type="ARBA" id="ARBA00001554"/>
    </source>
</evidence>
<evidence type="ECO:0000256" key="3">
    <source>
        <dbReference type="ARBA" id="ARBA00013252"/>
    </source>
</evidence>
<sequence>MKLTTEEITLRLQNLPGWHEKEGKLTKQFRFQTYMEGVDFVNRVADLSEEVQHHPDVLLTYRQVELQLTTHDQGGITEKDFAWIQHLETE</sequence>
<dbReference type="PANTHER" id="PTHR12599">
    <property type="entry name" value="PTERIN-4-ALPHA-CARBINOLAMINE DEHYDRATASE"/>
    <property type="match status" value="1"/>
</dbReference>
<organism evidence="5 6">
    <name type="scientific">Marininema mesophilum</name>
    <dbReference type="NCBI Taxonomy" id="1048340"/>
    <lineage>
        <taxon>Bacteria</taxon>
        <taxon>Bacillati</taxon>
        <taxon>Bacillota</taxon>
        <taxon>Bacilli</taxon>
        <taxon>Bacillales</taxon>
        <taxon>Thermoactinomycetaceae</taxon>
        <taxon>Marininema</taxon>
    </lineage>
</organism>
<evidence type="ECO:0000256" key="2">
    <source>
        <dbReference type="ARBA" id="ARBA00006472"/>
    </source>
</evidence>
<name>A0A1H2QRC9_9BACL</name>
<keyword evidence="6" id="KW-1185">Reference proteome</keyword>
<dbReference type="NCBIfam" id="NF002017">
    <property type="entry name" value="PRK00823.1-2"/>
    <property type="match status" value="1"/>
</dbReference>
<protein>
    <recommendedName>
        <fullName evidence="3">4a-hydroxytetrahydrobiopterin dehydratase</fullName>
        <ecNumber evidence="3">4.2.1.96</ecNumber>
    </recommendedName>
</protein>
<dbReference type="GO" id="GO:0008124">
    <property type="term" value="F:4-alpha-hydroxytetrahydrobiopterin dehydratase activity"/>
    <property type="evidence" value="ECO:0007669"/>
    <property type="project" value="UniProtKB-EC"/>
</dbReference>
<dbReference type="AlphaFoldDB" id="A0A1H2QRC9"/>
<dbReference type="InterPro" id="IPR001533">
    <property type="entry name" value="Pterin_deHydtase"/>
</dbReference>
<dbReference type="SUPFAM" id="SSF55248">
    <property type="entry name" value="PCD-like"/>
    <property type="match status" value="1"/>
</dbReference>
<dbReference type="RefSeq" id="WP_177167836.1">
    <property type="nucleotide sequence ID" value="NZ_FNNQ01000001.1"/>
</dbReference>
<dbReference type="PANTHER" id="PTHR12599:SF0">
    <property type="entry name" value="PTERIN-4-ALPHA-CARBINOLAMINE DEHYDRATASE"/>
    <property type="match status" value="1"/>
</dbReference>
<gene>
    <name evidence="5" type="ORF">SAMN05444487_101286</name>
</gene>
<reference evidence="5 6" key="1">
    <citation type="submission" date="2016-10" db="EMBL/GenBank/DDBJ databases">
        <authorList>
            <person name="de Groot N.N."/>
        </authorList>
    </citation>
    <scope>NUCLEOTIDE SEQUENCE [LARGE SCALE GENOMIC DNA]</scope>
    <source>
        <strain evidence="5 6">DSM 45610</strain>
    </source>
</reference>
<dbReference type="Pfam" id="PF01329">
    <property type="entry name" value="Pterin_4a"/>
    <property type="match status" value="1"/>
</dbReference>
<dbReference type="CDD" id="cd00488">
    <property type="entry name" value="PCD_DCoH"/>
    <property type="match status" value="1"/>
</dbReference>
<dbReference type="STRING" id="1048340.SAMN05444487_101286"/>
<comment type="similarity">
    <text evidence="2">Belongs to the pterin-4-alpha-carbinolamine dehydratase family.</text>
</comment>
<comment type="catalytic activity">
    <reaction evidence="1">
        <text>(4aS,6R)-4a-hydroxy-L-erythro-5,6,7,8-tetrahydrobiopterin = (6R)-L-erythro-6,7-dihydrobiopterin + H2O</text>
        <dbReference type="Rhea" id="RHEA:11920"/>
        <dbReference type="ChEBI" id="CHEBI:15377"/>
        <dbReference type="ChEBI" id="CHEBI:15642"/>
        <dbReference type="ChEBI" id="CHEBI:43120"/>
        <dbReference type="EC" id="4.2.1.96"/>
    </reaction>
</comment>
<keyword evidence="4" id="KW-0456">Lyase</keyword>
<dbReference type="GO" id="GO:0006729">
    <property type="term" value="P:tetrahydrobiopterin biosynthetic process"/>
    <property type="evidence" value="ECO:0007669"/>
    <property type="project" value="InterPro"/>
</dbReference>
<dbReference type="InterPro" id="IPR036428">
    <property type="entry name" value="PCD_sf"/>
</dbReference>
<evidence type="ECO:0000256" key="4">
    <source>
        <dbReference type="ARBA" id="ARBA00023239"/>
    </source>
</evidence>